<dbReference type="Proteomes" id="UP000444174">
    <property type="component" value="Unassembled WGS sequence"/>
</dbReference>
<name>A0A843Y9T8_9RHOB</name>
<feature type="transmembrane region" description="Helical" evidence="1">
    <location>
        <begin position="42"/>
        <end position="61"/>
    </location>
</feature>
<dbReference type="RefSeq" id="WP_153214610.1">
    <property type="nucleotide sequence ID" value="NZ_WIBF01000002.1"/>
</dbReference>
<reference evidence="2 3" key="1">
    <citation type="submission" date="2019-10" db="EMBL/GenBank/DDBJ databases">
        <title>Epibacterium sp. nov., isolated from seawater.</title>
        <authorList>
            <person name="Zhang X."/>
            <person name="Li N."/>
        </authorList>
    </citation>
    <scope>NUCLEOTIDE SEQUENCE [LARGE SCALE GENOMIC DNA]</scope>
    <source>
        <strain evidence="2 3">SM1979</strain>
    </source>
</reference>
<feature type="transmembrane region" description="Helical" evidence="1">
    <location>
        <begin position="13"/>
        <end position="33"/>
    </location>
</feature>
<proteinExistence type="predicted"/>
<evidence type="ECO:0000313" key="2">
    <source>
        <dbReference type="EMBL" id="MQQ07686.1"/>
    </source>
</evidence>
<dbReference type="AlphaFoldDB" id="A0A843Y9T8"/>
<accession>A0A843Y9T8</accession>
<feature type="transmembrane region" description="Helical" evidence="1">
    <location>
        <begin position="67"/>
        <end position="85"/>
    </location>
</feature>
<dbReference type="Pfam" id="PF10067">
    <property type="entry name" value="DUF2306"/>
    <property type="match status" value="1"/>
</dbReference>
<evidence type="ECO:0000313" key="3">
    <source>
        <dbReference type="Proteomes" id="UP000444174"/>
    </source>
</evidence>
<sequence>MDFAPLLSAKGPIPLHAFAAFAALGVGAAQLALPKGTLPHRLVGWFWVGGMAVVAVSSFFINEIRLIGPFSPIHLLSVLTLVGLWQAVRTARLGRIDAHRRHMRNLFFYALILAGAFTLLPGRIMHQILF</sequence>
<feature type="transmembrane region" description="Helical" evidence="1">
    <location>
        <begin position="106"/>
        <end position="124"/>
    </location>
</feature>
<comment type="caution">
    <text evidence="2">The sequence shown here is derived from an EMBL/GenBank/DDBJ whole genome shotgun (WGS) entry which is preliminary data.</text>
</comment>
<organism evidence="2 3">
    <name type="scientific">Tritonibacter litoralis</name>
    <dbReference type="NCBI Taxonomy" id="2662264"/>
    <lineage>
        <taxon>Bacteria</taxon>
        <taxon>Pseudomonadati</taxon>
        <taxon>Pseudomonadota</taxon>
        <taxon>Alphaproteobacteria</taxon>
        <taxon>Rhodobacterales</taxon>
        <taxon>Paracoccaceae</taxon>
        <taxon>Tritonibacter</taxon>
    </lineage>
</organism>
<keyword evidence="1" id="KW-0472">Membrane</keyword>
<dbReference type="EMBL" id="WIBF01000002">
    <property type="protein sequence ID" value="MQQ07686.1"/>
    <property type="molecule type" value="Genomic_DNA"/>
</dbReference>
<dbReference type="InterPro" id="IPR018750">
    <property type="entry name" value="DUF2306_membrane"/>
</dbReference>
<evidence type="ECO:0000256" key="1">
    <source>
        <dbReference type="SAM" id="Phobius"/>
    </source>
</evidence>
<keyword evidence="1" id="KW-0812">Transmembrane</keyword>
<keyword evidence="1" id="KW-1133">Transmembrane helix</keyword>
<gene>
    <name evidence="2" type="ORF">GFB49_04385</name>
</gene>
<protein>
    <submittedName>
        <fullName evidence="2">DUF2306 domain-containing protein</fullName>
    </submittedName>
</protein>
<keyword evidence="3" id="KW-1185">Reference proteome</keyword>